<gene>
    <name evidence="1" type="ORF">IPK02_00480</name>
</gene>
<evidence type="ECO:0000313" key="1">
    <source>
        <dbReference type="EMBL" id="MBK7952562.1"/>
    </source>
</evidence>
<proteinExistence type="predicted"/>
<dbReference type="EMBL" id="JADJOT010000001">
    <property type="protein sequence ID" value="MBK7952562.1"/>
    <property type="molecule type" value="Genomic_DNA"/>
</dbReference>
<comment type="caution">
    <text evidence="1">The sequence shown here is derived from an EMBL/GenBank/DDBJ whole genome shotgun (WGS) entry which is preliminary data.</text>
</comment>
<name>A0A935T808_9PROT</name>
<protein>
    <submittedName>
        <fullName evidence="1">Uncharacterized protein</fullName>
    </submittedName>
</protein>
<organism evidence="1 2">
    <name type="scientific">Candidatus Accumulibacter affinis</name>
    <dbReference type="NCBI Taxonomy" id="2954384"/>
    <lineage>
        <taxon>Bacteria</taxon>
        <taxon>Pseudomonadati</taxon>
        <taxon>Pseudomonadota</taxon>
        <taxon>Betaproteobacteria</taxon>
        <taxon>Candidatus Accumulibacter</taxon>
    </lineage>
</organism>
<accession>A0A935T808</accession>
<reference evidence="1 2" key="1">
    <citation type="submission" date="2020-10" db="EMBL/GenBank/DDBJ databases">
        <title>Connecting structure to function with the recovery of over 1000 high-quality activated sludge metagenome-assembled genomes encoding full-length rRNA genes using long-read sequencing.</title>
        <authorList>
            <person name="Singleton C.M."/>
            <person name="Petriglieri F."/>
            <person name="Kristensen J.M."/>
            <person name="Kirkegaard R.H."/>
            <person name="Michaelsen T.Y."/>
            <person name="Andersen M.H."/>
            <person name="Karst S.M."/>
            <person name="Dueholm M.S."/>
            <person name="Nielsen P.H."/>
            <person name="Albertsen M."/>
        </authorList>
    </citation>
    <scope>NUCLEOTIDE SEQUENCE [LARGE SCALE GENOMIC DNA]</scope>
    <source>
        <strain evidence="1">Fred_18-Q3-R57-64_BAT3C.720</strain>
    </source>
</reference>
<evidence type="ECO:0000313" key="2">
    <source>
        <dbReference type="Proteomes" id="UP000706151"/>
    </source>
</evidence>
<dbReference type="AlphaFoldDB" id="A0A935T808"/>
<dbReference type="Proteomes" id="UP000706151">
    <property type="component" value="Unassembled WGS sequence"/>
</dbReference>
<sequence length="83" mass="9151">MTKVHLHIEQLSLPGYTPAERRDFVAALERELLTCLSSPDVPRELQPEKRGVLRVTSPDQRPQAVAHSTIAGLALGTGREIPK</sequence>